<accession>A0A8B2NG15</accession>
<evidence type="ECO:0000313" key="2">
    <source>
        <dbReference type="EMBL" id="RAH98200.1"/>
    </source>
</evidence>
<feature type="domain" description="SCP" evidence="1">
    <location>
        <begin position="98"/>
        <end position="213"/>
    </location>
</feature>
<dbReference type="EMBL" id="QHHQ01000007">
    <property type="protein sequence ID" value="RAH98200.1"/>
    <property type="molecule type" value="Genomic_DNA"/>
</dbReference>
<dbReference type="InterPro" id="IPR035940">
    <property type="entry name" value="CAP_sf"/>
</dbReference>
<dbReference type="Proteomes" id="UP000249590">
    <property type="component" value="Unassembled WGS sequence"/>
</dbReference>
<dbReference type="AlphaFoldDB" id="A0A8B2NG15"/>
<sequence>MCRYRALEFGRAHRYRIMRPPRLPRCGRPCVGRGVRCSRRLPRPESAQVSSMMKRLSVIVCLTLALAGCGLMGGKEKAPSTVPNVPRERSVDPGRAAELINAHRKAHGRAPLVVDPALNRVAADTARELARRDKLMTSMHTPGGLARRLDEANYPAARAAENLGSGYPTLVMAVEGWERSSGHNKNLLNRDVTHMGIGLALTDKGKYHSYWVLILAQPD</sequence>
<dbReference type="PANTHER" id="PTHR31157:SF1">
    <property type="entry name" value="SCP DOMAIN-CONTAINING PROTEIN"/>
    <property type="match status" value="1"/>
</dbReference>
<evidence type="ECO:0000313" key="3">
    <source>
        <dbReference type="Proteomes" id="UP000249590"/>
    </source>
</evidence>
<dbReference type="CDD" id="cd05379">
    <property type="entry name" value="CAP_bacterial"/>
    <property type="match status" value="1"/>
</dbReference>
<reference evidence="2 3" key="1">
    <citation type="submission" date="2018-05" db="EMBL/GenBank/DDBJ databases">
        <title>Acuticoccus sediminis sp. nov., isolated from deep-sea sediment of Indian Ocean.</title>
        <authorList>
            <person name="Liu X."/>
            <person name="Lai Q."/>
            <person name="Du Y."/>
            <person name="Sun F."/>
            <person name="Zhang X."/>
            <person name="Wang S."/>
            <person name="Shao Z."/>
        </authorList>
    </citation>
    <scope>NUCLEOTIDE SEQUENCE [LARGE SCALE GENOMIC DNA]</scope>
    <source>
        <strain evidence="2 3">PTG4-2</strain>
    </source>
</reference>
<organism evidence="2 3">
    <name type="scientific">Acuticoccus sediminis</name>
    <dbReference type="NCBI Taxonomy" id="2184697"/>
    <lineage>
        <taxon>Bacteria</taxon>
        <taxon>Pseudomonadati</taxon>
        <taxon>Pseudomonadota</taxon>
        <taxon>Alphaproteobacteria</taxon>
        <taxon>Hyphomicrobiales</taxon>
        <taxon>Amorphaceae</taxon>
        <taxon>Acuticoccus</taxon>
    </lineage>
</organism>
<proteinExistence type="predicted"/>
<evidence type="ECO:0000259" key="1">
    <source>
        <dbReference type="Pfam" id="PF00188"/>
    </source>
</evidence>
<keyword evidence="3" id="KW-1185">Reference proteome</keyword>
<dbReference type="Pfam" id="PF00188">
    <property type="entry name" value="CAP"/>
    <property type="match status" value="1"/>
</dbReference>
<dbReference type="SUPFAM" id="SSF55797">
    <property type="entry name" value="PR-1-like"/>
    <property type="match status" value="1"/>
</dbReference>
<dbReference type="Gene3D" id="3.40.33.10">
    <property type="entry name" value="CAP"/>
    <property type="match status" value="1"/>
</dbReference>
<gene>
    <name evidence="2" type="ORF">DLJ53_26135</name>
</gene>
<name>A0A8B2NG15_9HYPH</name>
<dbReference type="InterPro" id="IPR014044">
    <property type="entry name" value="CAP_dom"/>
</dbReference>
<dbReference type="PANTHER" id="PTHR31157">
    <property type="entry name" value="SCP DOMAIN-CONTAINING PROTEIN"/>
    <property type="match status" value="1"/>
</dbReference>
<comment type="caution">
    <text evidence="2">The sequence shown here is derived from an EMBL/GenBank/DDBJ whole genome shotgun (WGS) entry which is preliminary data.</text>
</comment>
<protein>
    <submittedName>
        <fullName evidence="2">CAP domain-containing protein</fullName>
    </submittedName>
</protein>